<name>A0A4D6LNA2_VIGUN</name>
<reference evidence="2 3" key="1">
    <citation type="submission" date="2019-04" db="EMBL/GenBank/DDBJ databases">
        <title>An improved genome assembly and genetic linkage map for asparagus bean, Vigna unguiculata ssp. sesquipedialis.</title>
        <authorList>
            <person name="Xia Q."/>
            <person name="Zhang R."/>
            <person name="Dong Y."/>
        </authorList>
    </citation>
    <scope>NUCLEOTIDE SEQUENCE [LARGE SCALE GENOMIC DNA]</scope>
    <source>
        <tissue evidence="2">Leaf</tissue>
    </source>
</reference>
<organism evidence="2 3">
    <name type="scientific">Vigna unguiculata</name>
    <name type="common">Cowpea</name>
    <dbReference type="NCBI Taxonomy" id="3917"/>
    <lineage>
        <taxon>Eukaryota</taxon>
        <taxon>Viridiplantae</taxon>
        <taxon>Streptophyta</taxon>
        <taxon>Embryophyta</taxon>
        <taxon>Tracheophyta</taxon>
        <taxon>Spermatophyta</taxon>
        <taxon>Magnoliopsida</taxon>
        <taxon>eudicotyledons</taxon>
        <taxon>Gunneridae</taxon>
        <taxon>Pentapetalae</taxon>
        <taxon>rosids</taxon>
        <taxon>fabids</taxon>
        <taxon>Fabales</taxon>
        <taxon>Fabaceae</taxon>
        <taxon>Papilionoideae</taxon>
        <taxon>50 kb inversion clade</taxon>
        <taxon>NPAAA clade</taxon>
        <taxon>indigoferoid/millettioid clade</taxon>
        <taxon>Phaseoleae</taxon>
        <taxon>Vigna</taxon>
    </lineage>
</organism>
<evidence type="ECO:0000313" key="2">
    <source>
        <dbReference type="EMBL" id="QCD90319.1"/>
    </source>
</evidence>
<dbReference type="Proteomes" id="UP000501690">
    <property type="component" value="Linkage Group LG4"/>
</dbReference>
<accession>A0A4D6LNA2</accession>
<evidence type="ECO:0000313" key="3">
    <source>
        <dbReference type="Proteomes" id="UP000501690"/>
    </source>
</evidence>
<dbReference type="AlphaFoldDB" id="A0A4D6LNA2"/>
<dbReference type="EMBL" id="CP039348">
    <property type="protein sequence ID" value="QCD90319.1"/>
    <property type="molecule type" value="Genomic_DNA"/>
</dbReference>
<gene>
    <name evidence="2" type="ORF">DEO72_LG4g1274</name>
</gene>
<feature type="region of interest" description="Disordered" evidence="1">
    <location>
        <begin position="1"/>
        <end position="20"/>
    </location>
</feature>
<evidence type="ECO:0000256" key="1">
    <source>
        <dbReference type="SAM" id="MobiDB-lite"/>
    </source>
</evidence>
<feature type="region of interest" description="Disordered" evidence="1">
    <location>
        <begin position="82"/>
        <end position="110"/>
    </location>
</feature>
<sequence>MQRDKEIKGRVSTTTTPVSSRRTLTEIVNSISSHPQSHGRLRACSGWQRRAGTVELEKGLLCTTPLHYADDLDRERKRSSLLLTAPHPRTSRQGQGTLTVATSRRHGEKP</sequence>
<feature type="compositionally biased region" description="Low complexity" evidence="1">
    <location>
        <begin position="10"/>
        <end position="20"/>
    </location>
</feature>
<proteinExistence type="predicted"/>
<feature type="compositionally biased region" description="Polar residues" evidence="1">
    <location>
        <begin position="91"/>
        <end position="102"/>
    </location>
</feature>
<keyword evidence="3" id="KW-1185">Reference proteome</keyword>
<protein>
    <submittedName>
        <fullName evidence="2">Uncharacterized protein</fullName>
    </submittedName>
</protein>